<proteinExistence type="predicted"/>
<accession>A0A8B6DIS4</accession>
<comment type="caution">
    <text evidence="2">The sequence shown here is derived from an EMBL/GenBank/DDBJ whole genome shotgun (WGS) entry which is preliminary data.</text>
</comment>
<dbReference type="Proteomes" id="UP000596742">
    <property type="component" value="Unassembled WGS sequence"/>
</dbReference>
<reference evidence="2" key="1">
    <citation type="submission" date="2018-11" db="EMBL/GenBank/DDBJ databases">
        <authorList>
            <person name="Alioto T."/>
            <person name="Alioto T."/>
        </authorList>
    </citation>
    <scope>NUCLEOTIDE SEQUENCE</scope>
</reference>
<protein>
    <recommendedName>
        <fullName evidence="1">Mutator-like transposase domain-containing protein</fullName>
    </recommendedName>
</protein>
<dbReference type="AlphaFoldDB" id="A0A8B6DIS4"/>
<name>A0A8B6DIS4_MYTGA</name>
<dbReference type="EMBL" id="UYJE01003424">
    <property type="protein sequence ID" value="VDI19230.1"/>
    <property type="molecule type" value="Genomic_DNA"/>
</dbReference>
<organism evidence="2 3">
    <name type="scientific">Mytilus galloprovincialis</name>
    <name type="common">Mediterranean mussel</name>
    <dbReference type="NCBI Taxonomy" id="29158"/>
    <lineage>
        <taxon>Eukaryota</taxon>
        <taxon>Metazoa</taxon>
        <taxon>Spiralia</taxon>
        <taxon>Lophotrochozoa</taxon>
        <taxon>Mollusca</taxon>
        <taxon>Bivalvia</taxon>
        <taxon>Autobranchia</taxon>
        <taxon>Pteriomorphia</taxon>
        <taxon>Mytilida</taxon>
        <taxon>Mytiloidea</taxon>
        <taxon>Mytilidae</taxon>
        <taxon>Mytilinae</taxon>
        <taxon>Mytilus</taxon>
    </lineage>
</organism>
<evidence type="ECO:0000313" key="3">
    <source>
        <dbReference type="Proteomes" id="UP000596742"/>
    </source>
</evidence>
<evidence type="ECO:0000259" key="1">
    <source>
        <dbReference type="Pfam" id="PF20700"/>
    </source>
</evidence>
<evidence type="ECO:0000313" key="2">
    <source>
        <dbReference type="EMBL" id="VDI19230.1"/>
    </source>
</evidence>
<feature type="domain" description="Mutator-like transposase" evidence="1">
    <location>
        <begin position="78"/>
        <end position="245"/>
    </location>
</feature>
<gene>
    <name evidence="2" type="ORF">MGAL_10B011827</name>
</gene>
<dbReference type="OrthoDB" id="6134673at2759"/>
<keyword evidence="3" id="KW-1185">Reference proteome</keyword>
<dbReference type="Pfam" id="PF20700">
    <property type="entry name" value="Mutator"/>
    <property type="match status" value="1"/>
</dbReference>
<dbReference type="InterPro" id="IPR049012">
    <property type="entry name" value="Mutator_transp_dom"/>
</dbReference>
<sequence>MNGKNMGKKHIATKVSENKVIFKNVKKRVWKARLTKGSHYMCVDNIKEEFIMGSKSKKNRVFGRSLEAMKVSSEGKTPIKLQTEVRSLGLASVMMAECQGCFKKFKFDTSPKVPGSKRYDVNVRAVWGSMVTGNGPAHLNELMATLNSPGLSQPTFTSIETDIGKWWHSILEREMMLAGQEERRLAIDRNDYHHEVPAITVIVDGGWSKRTHKHSYNAAGGVAIIIGKETKKLLHIGVRNKYCYILWSE</sequence>